<organism evidence="1 2">
    <name type="scientific">Fusarium solani subsp. cucurbitae</name>
    <name type="common">Neocosmosporum cucurbitae</name>
    <dbReference type="NCBI Taxonomy" id="2747967"/>
    <lineage>
        <taxon>Eukaryota</taxon>
        <taxon>Fungi</taxon>
        <taxon>Dikarya</taxon>
        <taxon>Ascomycota</taxon>
        <taxon>Pezizomycotina</taxon>
        <taxon>Sordariomycetes</taxon>
        <taxon>Hypocreomycetidae</taxon>
        <taxon>Hypocreales</taxon>
        <taxon>Nectriaceae</taxon>
        <taxon>Fusarium</taxon>
        <taxon>Fusarium solani species complex</taxon>
    </lineage>
</organism>
<keyword evidence="2" id="KW-1185">Reference proteome</keyword>
<name>A0ACD3YVU3_FUSSC</name>
<sequence>MNNRALNPSIYQPLGNPSQEIRLLHMESPPKLSPELITLVTAVAVLSSWPSPPPPHAPAPIKCKLLTFKLDGAPPCKALSYTWGSPDYGGTIQVDGQHMPVGQNLFTAMRRLHQESWVEYLWVDALCINQADDAERAAKFHSWARFTARLTRSLSCSYGQELMNLMLTEAEVSNQTSTSGDSPRLESFMREKLASLSNESNKQAVEQLFRNPYWNRVWVLQEVGHAASSVLIYGRHIIDMSKVNHFLFFWKMASGFQFLPSEGPD</sequence>
<evidence type="ECO:0000313" key="1">
    <source>
        <dbReference type="EMBL" id="UPK92992.1"/>
    </source>
</evidence>
<accession>A0ACD3YVU3</accession>
<proteinExistence type="predicted"/>
<evidence type="ECO:0000313" key="2">
    <source>
        <dbReference type="Proteomes" id="UP000830768"/>
    </source>
</evidence>
<dbReference type="Proteomes" id="UP000830768">
    <property type="component" value="Chromosome 3"/>
</dbReference>
<dbReference type="EMBL" id="CP090032">
    <property type="protein sequence ID" value="UPK92992.1"/>
    <property type="molecule type" value="Genomic_DNA"/>
</dbReference>
<reference evidence="1" key="1">
    <citation type="submission" date="2021-11" db="EMBL/GenBank/DDBJ databases">
        <title>Fusarium solani-melongenae Genome sequencing and assembly.</title>
        <authorList>
            <person name="Xie S."/>
            <person name="Huang L."/>
            <person name="Zhang X."/>
        </authorList>
    </citation>
    <scope>NUCLEOTIDE SEQUENCE</scope>
    <source>
        <strain evidence="1">CRI 24-3</strain>
    </source>
</reference>
<gene>
    <name evidence="1" type="ORF">LCI18_003927</name>
</gene>
<protein>
    <submittedName>
        <fullName evidence="1">Uncharacterized protein</fullName>
    </submittedName>
</protein>